<evidence type="ECO:0000256" key="1">
    <source>
        <dbReference type="SAM" id="Phobius"/>
    </source>
</evidence>
<dbReference type="EMBL" id="FQYX01000058">
    <property type="protein sequence ID" value="SHJ92023.1"/>
    <property type="molecule type" value="Genomic_DNA"/>
</dbReference>
<sequence length="87" mass="10268">MWGIKHNVSASRVVRKHFRFRLVCESKFFVIIFSFLIDKSKRFGDWANTPNPLIIVLYALFSIGIVRSFLILMFVAKFFVFIPKSHK</sequence>
<accession>A0A1M6N8N0</accession>
<evidence type="ECO:0000313" key="2">
    <source>
        <dbReference type="EMBL" id="SHJ92023.1"/>
    </source>
</evidence>
<keyword evidence="3" id="KW-1185">Reference proteome</keyword>
<organism evidence="2 3">
    <name type="scientific">Arenibacter nanhaiticus</name>
    <dbReference type="NCBI Taxonomy" id="558155"/>
    <lineage>
        <taxon>Bacteria</taxon>
        <taxon>Pseudomonadati</taxon>
        <taxon>Bacteroidota</taxon>
        <taxon>Flavobacteriia</taxon>
        <taxon>Flavobacteriales</taxon>
        <taxon>Flavobacteriaceae</taxon>
        <taxon>Arenibacter</taxon>
    </lineage>
</organism>
<keyword evidence="1" id="KW-0812">Transmembrane</keyword>
<feature type="transmembrane region" description="Helical" evidence="1">
    <location>
        <begin position="20"/>
        <end position="37"/>
    </location>
</feature>
<keyword evidence="1" id="KW-0472">Membrane</keyword>
<protein>
    <submittedName>
        <fullName evidence="2">Uncharacterized protein</fullName>
    </submittedName>
</protein>
<dbReference type="Proteomes" id="UP000184231">
    <property type="component" value="Unassembled WGS sequence"/>
</dbReference>
<proteinExistence type="predicted"/>
<dbReference type="AlphaFoldDB" id="A0A1M6N8N0"/>
<reference evidence="3" key="1">
    <citation type="submission" date="2016-11" db="EMBL/GenBank/DDBJ databases">
        <authorList>
            <person name="Varghese N."/>
            <person name="Submissions S."/>
        </authorList>
    </citation>
    <scope>NUCLEOTIDE SEQUENCE [LARGE SCALE GENOMIC DNA]</scope>
    <source>
        <strain evidence="3">CGMCC 1.8863</strain>
    </source>
</reference>
<name>A0A1M6N8N0_9FLAO</name>
<evidence type="ECO:0000313" key="3">
    <source>
        <dbReference type="Proteomes" id="UP000184231"/>
    </source>
</evidence>
<gene>
    <name evidence="2" type="ORF">SAMN04487911_1588</name>
</gene>
<feature type="transmembrane region" description="Helical" evidence="1">
    <location>
        <begin position="57"/>
        <end position="82"/>
    </location>
</feature>
<keyword evidence="1" id="KW-1133">Transmembrane helix</keyword>